<dbReference type="Pfam" id="PF00271">
    <property type="entry name" value="Helicase_C"/>
    <property type="match status" value="1"/>
</dbReference>
<dbReference type="InterPro" id="IPR014001">
    <property type="entry name" value="Helicase_ATP-bd"/>
</dbReference>
<protein>
    <submittedName>
        <fullName evidence="6">ATP-dependent helicase</fullName>
    </submittedName>
</protein>
<evidence type="ECO:0000256" key="2">
    <source>
        <dbReference type="PROSITE-ProRule" id="PRU00325"/>
    </source>
</evidence>
<dbReference type="Gene3D" id="3.40.50.10810">
    <property type="entry name" value="Tandem AAA-ATPase domain"/>
    <property type="match status" value="1"/>
</dbReference>
<dbReference type="InterPro" id="IPR027417">
    <property type="entry name" value="P-loop_NTPase"/>
</dbReference>
<proteinExistence type="predicted"/>
<dbReference type="SUPFAM" id="SSF52540">
    <property type="entry name" value="P-loop containing nucleoside triphosphate hydrolases"/>
    <property type="match status" value="2"/>
</dbReference>
<evidence type="ECO:0000259" key="3">
    <source>
        <dbReference type="PROSITE" id="PS50966"/>
    </source>
</evidence>
<reference evidence="6 7" key="1">
    <citation type="submission" date="2018-09" db="EMBL/GenBank/DDBJ databases">
        <title>Genome sequencing of strain 6GH32-13.</title>
        <authorList>
            <person name="Weon H.-Y."/>
            <person name="Heo J."/>
            <person name="Kwon S.-W."/>
        </authorList>
    </citation>
    <scope>NUCLEOTIDE SEQUENCE [LARGE SCALE GENOMIC DNA]</scope>
    <source>
        <strain evidence="6 7">5GH32-13</strain>
    </source>
</reference>
<dbReference type="PANTHER" id="PTHR45629:SF7">
    <property type="entry name" value="DNA EXCISION REPAIR PROTEIN ERCC-6-RELATED"/>
    <property type="match status" value="1"/>
</dbReference>
<dbReference type="InterPro" id="IPR038718">
    <property type="entry name" value="SNF2-like_sf"/>
</dbReference>
<keyword evidence="7" id="KW-1185">Reference proteome</keyword>
<organism evidence="6 7">
    <name type="scientific">Paraflavitalea soli</name>
    <dbReference type="NCBI Taxonomy" id="2315862"/>
    <lineage>
        <taxon>Bacteria</taxon>
        <taxon>Pseudomonadati</taxon>
        <taxon>Bacteroidota</taxon>
        <taxon>Chitinophagia</taxon>
        <taxon>Chitinophagales</taxon>
        <taxon>Chitinophagaceae</taxon>
        <taxon>Paraflavitalea</taxon>
    </lineage>
</organism>
<evidence type="ECO:0000259" key="4">
    <source>
        <dbReference type="PROSITE" id="PS51192"/>
    </source>
</evidence>
<dbReference type="GO" id="GO:0005524">
    <property type="term" value="F:ATP binding"/>
    <property type="evidence" value="ECO:0007669"/>
    <property type="project" value="InterPro"/>
</dbReference>
<feature type="domain" description="Helicase C-terminal" evidence="5">
    <location>
        <begin position="944"/>
        <end position="1095"/>
    </location>
</feature>
<feature type="domain" description="SWIM-type" evidence="3">
    <location>
        <begin position="51"/>
        <end position="87"/>
    </location>
</feature>
<keyword evidence="2" id="KW-0862">Zinc</keyword>
<dbReference type="PROSITE" id="PS51192">
    <property type="entry name" value="HELICASE_ATP_BIND_1"/>
    <property type="match status" value="1"/>
</dbReference>
<dbReference type="CDD" id="cd18012">
    <property type="entry name" value="DEXQc_arch_SWI2_SNF2"/>
    <property type="match status" value="1"/>
</dbReference>
<evidence type="ECO:0000313" key="6">
    <source>
        <dbReference type="EMBL" id="AXY78638.1"/>
    </source>
</evidence>
<evidence type="ECO:0000259" key="5">
    <source>
        <dbReference type="PROSITE" id="PS51194"/>
    </source>
</evidence>
<dbReference type="GO" id="GO:0004386">
    <property type="term" value="F:helicase activity"/>
    <property type="evidence" value="ECO:0007669"/>
    <property type="project" value="UniProtKB-KW"/>
</dbReference>
<dbReference type="GO" id="GO:0008270">
    <property type="term" value="F:zinc ion binding"/>
    <property type="evidence" value="ECO:0007669"/>
    <property type="project" value="UniProtKB-KW"/>
</dbReference>
<dbReference type="EMBL" id="CP032157">
    <property type="protein sequence ID" value="AXY78638.1"/>
    <property type="molecule type" value="Genomic_DNA"/>
</dbReference>
<dbReference type="Pfam" id="PF00176">
    <property type="entry name" value="SNF2-rel_dom"/>
    <property type="match status" value="1"/>
</dbReference>
<dbReference type="SMART" id="SM00487">
    <property type="entry name" value="DEXDc"/>
    <property type="match status" value="1"/>
</dbReference>
<feature type="domain" description="Helicase ATP-binding" evidence="4">
    <location>
        <begin position="662"/>
        <end position="821"/>
    </location>
</feature>
<dbReference type="Proteomes" id="UP000263900">
    <property type="component" value="Chromosome"/>
</dbReference>
<keyword evidence="2" id="KW-0479">Metal-binding</keyword>
<dbReference type="PANTHER" id="PTHR45629">
    <property type="entry name" value="SNF2/RAD54 FAMILY MEMBER"/>
    <property type="match status" value="1"/>
</dbReference>
<dbReference type="CDD" id="cd18793">
    <property type="entry name" value="SF2_C_SNF"/>
    <property type="match status" value="1"/>
</dbReference>
<dbReference type="PROSITE" id="PS51194">
    <property type="entry name" value="HELICASE_CTER"/>
    <property type="match status" value="1"/>
</dbReference>
<dbReference type="AlphaFoldDB" id="A0A3B7MWZ3"/>
<keyword evidence="6" id="KW-0547">Nucleotide-binding</keyword>
<dbReference type="InterPro" id="IPR000330">
    <property type="entry name" value="SNF2_N"/>
</dbReference>
<keyword evidence="6" id="KW-0347">Helicase</keyword>
<keyword evidence="1" id="KW-0378">Hydrolase</keyword>
<dbReference type="InterPro" id="IPR050496">
    <property type="entry name" value="SNF2_RAD54_helicase_repair"/>
</dbReference>
<dbReference type="GO" id="GO:0015616">
    <property type="term" value="F:DNA translocase activity"/>
    <property type="evidence" value="ECO:0007669"/>
    <property type="project" value="TreeGrafter"/>
</dbReference>
<dbReference type="InterPro" id="IPR013663">
    <property type="entry name" value="Helicase_SWF/SNF/SWI_bac"/>
</dbReference>
<dbReference type="InterPro" id="IPR007527">
    <property type="entry name" value="Znf_SWIM"/>
</dbReference>
<dbReference type="OrthoDB" id="9760715at2"/>
<dbReference type="Gene3D" id="3.40.50.300">
    <property type="entry name" value="P-loop containing nucleotide triphosphate hydrolases"/>
    <property type="match status" value="1"/>
</dbReference>
<dbReference type="GO" id="GO:0016787">
    <property type="term" value="F:hydrolase activity"/>
    <property type="evidence" value="ECO:0007669"/>
    <property type="project" value="UniProtKB-KW"/>
</dbReference>
<sequence length="1112" mass="127410">MPLESLTELFIAQHSQAGVYVEPREYQLITPHSLDIDNGIFLSQYAVPPFPPVTVIRQEQQLLVSCTCHQTADKLCVHEAQVLTALVRREELRIFFDAKLRQEKLTRFAADYGLSATTNLDEYFAIHFEHNKLAISSRLPSLLAVNQDTLQAMNQVLYPVPDSIPQEDVAADGKTICVVLKQHKYHKHLLVELYSAPVSKEGKIKNPMTPVPPLDLAWTLDDPEHLKFYTAVHKFQNHPAAKRSPSDLAALKAIVKNPAGYRFYYHNPAVSDNITSTAIVPVQAALIPGNLTLTVTQEGEFYAIGGRLSLDDKDYTLGDVSLRYNWFVQADDTLYLVDQLQALGVIELLKKKSQFLIHASKYREFKLQLLDKLEDTIRIGYEYIQEATPGQLEQQGFNNRPQRIIYLSDLKNYVMIIPVIRYGEIEIPIRTLRLVHGTDEKGKEFLVKRDDQAEKAFNALIVHQHPHFEEQLENDLHYWYLHRDRFLSEEWFLHAFEEWNKAGITVLGFNELDGNKLNPHKVKIDIKVHSGINWFNADVQVKFGKKKASLKQVYKSIRNQNKYVQLDDGTKGILPEEWIAKFTDYFNNAEIIDESTIRIDKINFTTIEQLYDEAMVDEAVMQEVQQYREKLQQIDRIKEIEVPDTLQATLRPYQREGLNWLNFLDDLNFGGCLADDMGLGKSIQIIAFILSQRSKVKRNTNLLVVPSTLIFNWQQEVQRFAPSINIYTVHGAGRIKHTAAFDQYELILTTYGTLLSDIQFLKDYVFNYVFLDESQNIKNPETQRYKAVRLLTSRNKIAITGTPIENNTFDLFSQLSFACPGLLGSKQYFKDIYSIPIDMFKSSKRAIELHRKVKPFILRRTKQEVAPELPEKTEMVLYCEMDEEQRGIYQAYEKEFREYISATTADELKKSPMNVLKGLTRLRQICDAPALLGDDALTGSTSAKINTLLEQIENKSPNHKILVFSQFVSMLELISKELIKRGIGFEMLTGSTRNRGTVVNAFQTNPGSRVFLISLKAGGTGLNLTEADYVYLVDPWWNPAVENQAIDRAHRIGQDKKVIAVRLICPETVEEKMMKMQEHKKILADDLVKTGSSLLSSLSKDDLLNLLWFQPA</sequence>
<dbReference type="Pfam" id="PF08455">
    <property type="entry name" value="SNF2_assoc"/>
    <property type="match status" value="1"/>
</dbReference>
<keyword evidence="2" id="KW-0863">Zinc-finger</keyword>
<dbReference type="KEGG" id="pseg:D3H65_14005"/>
<keyword evidence="6" id="KW-0067">ATP-binding</keyword>
<dbReference type="PROSITE" id="PS50966">
    <property type="entry name" value="ZF_SWIM"/>
    <property type="match status" value="1"/>
</dbReference>
<gene>
    <name evidence="6" type="ORF">D3H65_14005</name>
</gene>
<name>A0A3B7MWZ3_9BACT</name>
<accession>A0A3B7MWZ3</accession>
<evidence type="ECO:0000313" key="7">
    <source>
        <dbReference type="Proteomes" id="UP000263900"/>
    </source>
</evidence>
<dbReference type="InterPro" id="IPR001650">
    <property type="entry name" value="Helicase_C-like"/>
</dbReference>
<dbReference type="SMART" id="SM00490">
    <property type="entry name" value="HELICc"/>
    <property type="match status" value="1"/>
</dbReference>
<dbReference type="InterPro" id="IPR049730">
    <property type="entry name" value="SNF2/RAD54-like_C"/>
</dbReference>
<evidence type="ECO:0000256" key="1">
    <source>
        <dbReference type="ARBA" id="ARBA00022801"/>
    </source>
</evidence>